<feature type="non-terminal residue" evidence="1">
    <location>
        <position position="1"/>
    </location>
</feature>
<sequence>KETQLNQNHMSLHALIVPSCTATFLLGVLDTCSSYGHTSIEWVLKNCKKVQISFQSLDLGGLLSEIRLFWTEFIYVINESRCFIIYWSFKL</sequence>
<proteinExistence type="evidence at transcript level"/>
<protein>
    <submittedName>
        <fullName evidence="1">Uncharacterized protein</fullName>
    </submittedName>
</protein>
<reference evidence="1" key="1">
    <citation type="submission" date="2007-10" db="EMBL/GenBank/DDBJ databases">
        <title>Isolation of mRNA from Artemia franciscana coding for hypothetical protein.</title>
        <authorList>
            <person name="Jennings C."/>
            <person name="O'Mara D."/>
            <person name="Vershon A.K."/>
            <person name="Nemeroff M.E."/>
        </authorList>
    </citation>
    <scope>NUCLEOTIDE SEQUENCE</scope>
</reference>
<name>B1P1W3_ARTSF</name>
<organism evidence="1">
    <name type="scientific">Artemia franciscana</name>
    <name type="common">Brine shrimp</name>
    <name type="synonym">Artemia sanfranciscana</name>
    <dbReference type="NCBI Taxonomy" id="6661"/>
    <lineage>
        <taxon>Eukaryota</taxon>
        <taxon>Metazoa</taxon>
        <taxon>Ecdysozoa</taxon>
        <taxon>Arthropoda</taxon>
        <taxon>Crustacea</taxon>
        <taxon>Branchiopoda</taxon>
        <taxon>Anostraca</taxon>
        <taxon>Artemiidae</taxon>
        <taxon>Artemia</taxon>
    </lineage>
</organism>
<accession>B1P1W3</accession>
<dbReference type="AlphaFoldDB" id="B1P1W3"/>
<dbReference type="EMBL" id="EU251059">
    <property type="protein sequence ID" value="ACB05781.1"/>
    <property type="molecule type" value="mRNA"/>
</dbReference>
<evidence type="ECO:0000313" key="1">
    <source>
        <dbReference type="EMBL" id="ACB05781.1"/>
    </source>
</evidence>